<keyword evidence="2 3" id="KW-0802">TPR repeat</keyword>
<keyword evidence="6" id="KW-1185">Reference proteome</keyword>
<reference evidence="5 6" key="1">
    <citation type="submission" date="2016-10" db="EMBL/GenBank/DDBJ databases">
        <title>Comparative genomics uncovers the prolific and rare metabolic potential of the cyanobacterial genus Moorea.</title>
        <authorList>
            <person name="Leao T."/>
            <person name="Castelao G."/>
            <person name="Korobeynikov A."/>
            <person name="Monroe E.A."/>
            <person name="Podell S."/>
            <person name="Glukhov E."/>
            <person name="Allen E."/>
            <person name="Gerwick W.H."/>
            <person name="Gerwick L."/>
        </authorList>
    </citation>
    <scope>NUCLEOTIDE SEQUENCE [LARGE SCALE GENOMIC DNA]</scope>
    <source>
        <strain evidence="5 6">PNG5-198</strain>
    </source>
</reference>
<dbReference type="InterPro" id="IPR051012">
    <property type="entry name" value="CellSynth/LPSAsmb/PSIAsmb"/>
</dbReference>
<dbReference type="PROSITE" id="PS50005">
    <property type="entry name" value="TPR"/>
    <property type="match status" value="2"/>
</dbReference>
<dbReference type="Pfam" id="PF14559">
    <property type="entry name" value="TPR_19"/>
    <property type="match status" value="2"/>
</dbReference>
<dbReference type="EMBL" id="MKZS01000001">
    <property type="protein sequence ID" value="OLT60618.1"/>
    <property type="molecule type" value="Genomic_DNA"/>
</dbReference>
<dbReference type="SMART" id="SM00028">
    <property type="entry name" value="TPR"/>
    <property type="match status" value="5"/>
</dbReference>
<dbReference type="InterPro" id="IPR019734">
    <property type="entry name" value="TPR_rpt"/>
</dbReference>
<feature type="repeat" description="TPR" evidence="3">
    <location>
        <begin position="155"/>
        <end position="188"/>
    </location>
</feature>
<evidence type="ECO:0000256" key="2">
    <source>
        <dbReference type="ARBA" id="ARBA00022803"/>
    </source>
</evidence>
<feature type="repeat" description="TPR" evidence="3">
    <location>
        <begin position="189"/>
        <end position="222"/>
    </location>
</feature>
<feature type="coiled-coil region" evidence="4">
    <location>
        <begin position="124"/>
        <end position="151"/>
    </location>
</feature>
<evidence type="ECO:0000256" key="4">
    <source>
        <dbReference type="SAM" id="Coils"/>
    </source>
</evidence>
<evidence type="ECO:0000256" key="1">
    <source>
        <dbReference type="ARBA" id="ARBA00022737"/>
    </source>
</evidence>
<dbReference type="Gene3D" id="1.25.40.10">
    <property type="entry name" value="Tetratricopeptide repeat domain"/>
    <property type="match status" value="3"/>
</dbReference>
<evidence type="ECO:0000313" key="5">
    <source>
        <dbReference type="EMBL" id="OLT60618.1"/>
    </source>
</evidence>
<proteinExistence type="predicted"/>
<protein>
    <recommendedName>
        <fullName evidence="7">Tetratricopeptide repeat protein</fullName>
    </recommendedName>
</protein>
<organism evidence="5 6">
    <name type="scientific">Moorena bouillonii PNG</name>
    <dbReference type="NCBI Taxonomy" id="568701"/>
    <lineage>
        <taxon>Bacteria</taxon>
        <taxon>Bacillati</taxon>
        <taxon>Cyanobacteriota</taxon>
        <taxon>Cyanophyceae</taxon>
        <taxon>Coleofasciculales</taxon>
        <taxon>Coleofasciculaceae</taxon>
        <taxon>Moorena</taxon>
    </lineage>
</organism>
<gene>
    <name evidence="5" type="ORF">BJP37_17990</name>
</gene>
<sequence length="661" mass="74183">MASKKKTGLSKSSGFGIKSLMPELRKARALMIKQKWEKAQVVLENLSNNYPHNADVLSDLVNVCYELKDLPAYERACEMLVKVDPKNADAAYGLAGGHYANLHPILALEAFQNAVSRFPNHDLADDAREAIADLDSKVDELLAEMNLTRSDGWEIAVLHERAQAYLSQGEYEQAQLANEELLQLRPDFVFSYNNLSLISFTLGDNDTAIAYCQKVLEIQPDNIHALGNLTRYHILNGDMEQAKSTCERLINSQAKGWDVWTKKAEALSYFGDDQGILQVFEQVKASGELSGTSFTGLFSHLVAVALTRQGRIDEARKLWLQTPENTEGSKLAQANLQDLKKPIGERHAPWAFPLSCWLTQKTIKELSALADSHSKKKGQQLLGKTTQDYFDSHPQINNIIPILLERGDPQGREFAFRFASLAKTPEMLVALRDFAISQHGPDAMRYEAAITVSEAKLLPQEGVKMWFQGELQEVNLISYELHDEPTVANHSRKVKNLGGKAISLMTKGGVEKAVEAEKILQKALEIEPDSPDLLNNLAGTYQMQGRTEEAYNLLSELSSKYPDYLFPIISLARLKIKKGEIAEAEALLKPLISRKRFQFSEFSNFCTAQIELFMAKKDKDSARKWLQMWDNLDPENPELLPWKLKLDGDNLLNKLKSMVSG</sequence>
<evidence type="ECO:0000313" key="6">
    <source>
        <dbReference type="Proteomes" id="UP000186657"/>
    </source>
</evidence>
<keyword evidence="4" id="KW-0175">Coiled coil</keyword>
<dbReference type="InterPro" id="IPR011990">
    <property type="entry name" value="TPR-like_helical_dom_sf"/>
</dbReference>
<dbReference type="AlphaFoldDB" id="A0A1U7N3T1"/>
<dbReference type="Pfam" id="PF13181">
    <property type="entry name" value="TPR_8"/>
    <property type="match status" value="1"/>
</dbReference>
<keyword evidence="1" id="KW-0677">Repeat</keyword>
<evidence type="ECO:0008006" key="7">
    <source>
        <dbReference type="Google" id="ProtNLM"/>
    </source>
</evidence>
<accession>A0A1U7N3T1</accession>
<dbReference type="Proteomes" id="UP000186657">
    <property type="component" value="Unassembled WGS sequence"/>
</dbReference>
<dbReference type="RefSeq" id="WP_075901010.1">
    <property type="nucleotide sequence ID" value="NZ_MKZS01000001.1"/>
</dbReference>
<evidence type="ECO:0000256" key="3">
    <source>
        <dbReference type="PROSITE-ProRule" id="PRU00339"/>
    </source>
</evidence>
<dbReference type="PANTHER" id="PTHR45586:SF1">
    <property type="entry name" value="LIPOPOLYSACCHARIDE ASSEMBLY PROTEIN B"/>
    <property type="match status" value="1"/>
</dbReference>
<name>A0A1U7N3T1_9CYAN</name>
<dbReference type="SUPFAM" id="SSF48452">
    <property type="entry name" value="TPR-like"/>
    <property type="match status" value="3"/>
</dbReference>
<dbReference type="PANTHER" id="PTHR45586">
    <property type="entry name" value="TPR REPEAT-CONTAINING PROTEIN PA4667"/>
    <property type="match status" value="1"/>
</dbReference>
<comment type="caution">
    <text evidence="5">The sequence shown here is derived from an EMBL/GenBank/DDBJ whole genome shotgun (WGS) entry which is preliminary data.</text>
</comment>